<evidence type="ECO:0000313" key="1">
    <source>
        <dbReference type="EMBL" id="GEU40774.1"/>
    </source>
</evidence>
<dbReference type="AlphaFoldDB" id="A0A6L2JYP7"/>
<name>A0A6L2JYP7_TANCI</name>
<gene>
    <name evidence="1" type="ORF">Tci_012752</name>
</gene>
<reference evidence="1" key="1">
    <citation type="journal article" date="2019" name="Sci. Rep.">
        <title>Draft genome of Tanacetum cinerariifolium, the natural source of mosquito coil.</title>
        <authorList>
            <person name="Yamashiro T."/>
            <person name="Shiraishi A."/>
            <person name="Satake H."/>
            <person name="Nakayama K."/>
        </authorList>
    </citation>
    <scope>NUCLEOTIDE SEQUENCE</scope>
</reference>
<proteinExistence type="predicted"/>
<protein>
    <recommendedName>
        <fullName evidence="2">Transposase (Putative), gypsy type</fullName>
    </recommendedName>
</protein>
<evidence type="ECO:0008006" key="2">
    <source>
        <dbReference type="Google" id="ProtNLM"/>
    </source>
</evidence>
<dbReference type="EMBL" id="BKCJ010001348">
    <property type="protein sequence ID" value="GEU40774.1"/>
    <property type="molecule type" value="Genomic_DNA"/>
</dbReference>
<sequence>MWTENCLSERKRLESECKKQADLLKARDGEIKDLKAQLLLKEAKAASAEKDAIDGKVAEFQSFVVDKERELKDLNVMVSSFKSQNDDLVDQIYTPNIGFFYCGCDTLISVVAKLDADLVEMALHLEEKFYPHLLTTISGRRWLLTRGLKLAVVKCLNSPEYLAALGSAIDRAIEKGMQSGLSAVPLPPLPSILSSAKLSVASSSSLTPKIFTEPKPVPLLDFSFSVNNAPPFCSKNFSFSLARFLFLAMMHSIDNPMSIVSNESPIPIFDDGDNIVS</sequence>
<organism evidence="1">
    <name type="scientific">Tanacetum cinerariifolium</name>
    <name type="common">Dalmatian daisy</name>
    <name type="synonym">Chrysanthemum cinerariifolium</name>
    <dbReference type="NCBI Taxonomy" id="118510"/>
    <lineage>
        <taxon>Eukaryota</taxon>
        <taxon>Viridiplantae</taxon>
        <taxon>Streptophyta</taxon>
        <taxon>Embryophyta</taxon>
        <taxon>Tracheophyta</taxon>
        <taxon>Spermatophyta</taxon>
        <taxon>Magnoliopsida</taxon>
        <taxon>eudicotyledons</taxon>
        <taxon>Gunneridae</taxon>
        <taxon>Pentapetalae</taxon>
        <taxon>asterids</taxon>
        <taxon>campanulids</taxon>
        <taxon>Asterales</taxon>
        <taxon>Asteraceae</taxon>
        <taxon>Asteroideae</taxon>
        <taxon>Anthemideae</taxon>
        <taxon>Anthemidinae</taxon>
        <taxon>Tanacetum</taxon>
    </lineage>
</organism>
<comment type="caution">
    <text evidence="1">The sequence shown here is derived from an EMBL/GenBank/DDBJ whole genome shotgun (WGS) entry which is preliminary data.</text>
</comment>
<accession>A0A6L2JYP7</accession>